<name>A0ABU7YY41_9GAMM</name>
<proteinExistence type="inferred from homology"/>
<dbReference type="RefSeq" id="WP_332616148.1">
    <property type="nucleotide sequence ID" value="NZ_JAXGFP010000003.1"/>
</dbReference>
<dbReference type="EMBL" id="JAXGFP010000003">
    <property type="protein sequence ID" value="MEG3183816.1"/>
    <property type="molecule type" value="Genomic_DNA"/>
</dbReference>
<evidence type="ECO:0000256" key="6">
    <source>
        <dbReference type="RuleBase" id="RU369025"/>
    </source>
</evidence>
<reference evidence="9 10" key="1">
    <citation type="journal article" date="2016" name="Int. J. Syst. Evol. Microbiol.">
        <title>Lysobacter erysipheiresistens sp. nov., an antagonist of powdery mildew, isolated from tobacco-cultivated soil.</title>
        <authorList>
            <person name="Xie B."/>
            <person name="Li T."/>
            <person name="Lin X."/>
            <person name="Wang C.J."/>
            <person name="Chen Y.J."/>
            <person name="Liu W.J."/>
            <person name="Zhao Z.W."/>
        </authorList>
    </citation>
    <scope>NUCLEOTIDE SEQUENCE [LARGE SCALE GENOMIC DNA]</scope>
    <source>
        <strain evidence="9 10">RS-LYSO-3</strain>
    </source>
</reference>
<dbReference type="InterPro" id="IPR010920">
    <property type="entry name" value="LSM_dom_sf"/>
</dbReference>
<keyword evidence="6" id="KW-0406">Ion transport</keyword>
<evidence type="ECO:0000313" key="9">
    <source>
        <dbReference type="EMBL" id="MEG3183816.1"/>
    </source>
</evidence>
<keyword evidence="10" id="KW-1185">Reference proteome</keyword>
<dbReference type="Gene3D" id="2.30.30.60">
    <property type="match status" value="1"/>
</dbReference>
<comment type="similarity">
    <text evidence="6">Belongs to the MscS (TC 1.A.23) family.</text>
</comment>
<sequence length="361" mass="40646">MSSNQAKPPKNPGSLPSGDAHSEQIQRALRQTATTRDEVTPPPVAPRHKVWLGGYLLMLLGLAVVYYLFRLQFFGFAEQYLPLLRRMTLGAMAVVLVLGLAKAIEAYAIGRAQEAVTRYNLERVLRLAVYLLLAVIVISVLFANWYAAAASLGLISLVLGFALQTPITSLIGWVYILAREPYRVGDRIRIGEATGDVIDVDYLDTTLWEVGGEYISTDHPSGRLVKFPNANVLSTAVYNYSWPVFPYIWNEITFQVAYDSDLEFVDRVMRETVEEALGEAMIERVRTFREILAQTPVDQVEVNERPSVLFRVSSNTWVEATVRYVIEPKRAGSVKTRLIVEMLHRLNAEPGRVRFPKADNR</sequence>
<keyword evidence="3 6" id="KW-0812">Transmembrane</keyword>
<dbReference type="Pfam" id="PF00924">
    <property type="entry name" value="MS_channel_2nd"/>
    <property type="match status" value="1"/>
</dbReference>
<evidence type="ECO:0000256" key="7">
    <source>
        <dbReference type="SAM" id="MobiDB-lite"/>
    </source>
</evidence>
<organism evidence="9 10">
    <name type="scientific">Novilysobacter erysipheiresistens</name>
    <dbReference type="NCBI Taxonomy" id="1749332"/>
    <lineage>
        <taxon>Bacteria</taxon>
        <taxon>Pseudomonadati</taxon>
        <taxon>Pseudomonadota</taxon>
        <taxon>Gammaproteobacteria</taxon>
        <taxon>Lysobacterales</taxon>
        <taxon>Lysobacteraceae</taxon>
        <taxon>Novilysobacter</taxon>
    </lineage>
</organism>
<keyword evidence="5 6" id="KW-0472">Membrane</keyword>
<protein>
    <recommendedName>
        <fullName evidence="6">Small-conductance mechanosensitive channel</fullName>
    </recommendedName>
</protein>
<keyword evidence="6" id="KW-0813">Transport</keyword>
<dbReference type="InterPro" id="IPR045275">
    <property type="entry name" value="MscS_archaea/bacteria_type"/>
</dbReference>
<evidence type="ECO:0000256" key="5">
    <source>
        <dbReference type="ARBA" id="ARBA00023136"/>
    </source>
</evidence>
<evidence type="ECO:0000256" key="2">
    <source>
        <dbReference type="ARBA" id="ARBA00022475"/>
    </source>
</evidence>
<dbReference type="PANTHER" id="PTHR30221:SF1">
    <property type="entry name" value="SMALL-CONDUCTANCE MECHANOSENSITIVE CHANNEL"/>
    <property type="match status" value="1"/>
</dbReference>
<gene>
    <name evidence="9" type="ORF">SNE34_07320</name>
</gene>
<comment type="subcellular location">
    <subcellularLocation>
        <location evidence="6">Cell inner membrane</location>
        <topology evidence="6">Multi-pass membrane protein</topology>
    </subcellularLocation>
    <subcellularLocation>
        <location evidence="1">Cell membrane</location>
        <topology evidence="1">Multi-pass membrane protein</topology>
    </subcellularLocation>
</comment>
<comment type="subunit">
    <text evidence="6">Homoheptamer.</text>
</comment>
<dbReference type="SUPFAM" id="SSF82689">
    <property type="entry name" value="Mechanosensitive channel protein MscS (YggB), C-terminal domain"/>
    <property type="match status" value="1"/>
</dbReference>
<keyword evidence="6" id="KW-0407">Ion channel</keyword>
<evidence type="ECO:0000256" key="1">
    <source>
        <dbReference type="ARBA" id="ARBA00004651"/>
    </source>
</evidence>
<keyword evidence="6" id="KW-0997">Cell inner membrane</keyword>
<feature type="domain" description="Mechanosensitive ion channel MscS" evidence="8">
    <location>
        <begin position="166"/>
        <end position="241"/>
    </location>
</feature>
<dbReference type="Proteomes" id="UP001355056">
    <property type="component" value="Unassembled WGS sequence"/>
</dbReference>
<comment type="caution">
    <text evidence="9">The sequence shown here is derived from an EMBL/GenBank/DDBJ whole genome shotgun (WGS) entry which is preliminary data.</text>
</comment>
<keyword evidence="2" id="KW-1003">Cell membrane</keyword>
<comment type="function">
    <text evidence="6">Mechanosensitive channel that participates in the regulation of osmotic pressure changes within the cell, opening in response to stretch forces in the membrane lipid bilayer, without the need for other proteins. Contributes to normal resistance to hypoosmotic shock. Forms an ion channel of 1.0 nanosiemens conductance with a slight preference for anions.</text>
</comment>
<evidence type="ECO:0000256" key="3">
    <source>
        <dbReference type="ARBA" id="ARBA00022692"/>
    </source>
</evidence>
<dbReference type="InterPro" id="IPR011066">
    <property type="entry name" value="MscS_channel_C_sf"/>
</dbReference>
<dbReference type="InterPro" id="IPR006685">
    <property type="entry name" value="MscS_channel_2nd"/>
</dbReference>
<dbReference type="InterPro" id="IPR023408">
    <property type="entry name" value="MscS_beta-dom_sf"/>
</dbReference>
<keyword evidence="4 6" id="KW-1133">Transmembrane helix</keyword>
<dbReference type="Gene3D" id="3.30.70.100">
    <property type="match status" value="1"/>
</dbReference>
<evidence type="ECO:0000256" key="4">
    <source>
        <dbReference type="ARBA" id="ARBA00022989"/>
    </source>
</evidence>
<dbReference type="PANTHER" id="PTHR30221">
    <property type="entry name" value="SMALL-CONDUCTANCE MECHANOSENSITIVE CHANNEL"/>
    <property type="match status" value="1"/>
</dbReference>
<feature type="transmembrane region" description="Helical" evidence="6">
    <location>
        <begin position="154"/>
        <end position="178"/>
    </location>
</feature>
<evidence type="ECO:0000259" key="8">
    <source>
        <dbReference type="Pfam" id="PF00924"/>
    </source>
</evidence>
<feature type="region of interest" description="Disordered" evidence="7">
    <location>
        <begin position="1"/>
        <end position="25"/>
    </location>
</feature>
<feature type="transmembrane region" description="Helical" evidence="6">
    <location>
        <begin position="89"/>
        <end position="108"/>
    </location>
</feature>
<accession>A0ABU7YY41</accession>
<dbReference type="SUPFAM" id="SSF50182">
    <property type="entry name" value="Sm-like ribonucleoproteins"/>
    <property type="match status" value="1"/>
</dbReference>
<feature type="transmembrane region" description="Helical" evidence="6">
    <location>
        <begin position="50"/>
        <end position="69"/>
    </location>
</feature>
<evidence type="ECO:0000313" key="10">
    <source>
        <dbReference type="Proteomes" id="UP001355056"/>
    </source>
</evidence>
<feature type="transmembrane region" description="Helical" evidence="6">
    <location>
        <begin position="129"/>
        <end position="148"/>
    </location>
</feature>